<dbReference type="EMBL" id="LR798256">
    <property type="protein sequence ID" value="CAB5217849.1"/>
    <property type="molecule type" value="Genomic_DNA"/>
</dbReference>
<evidence type="ECO:0000313" key="1">
    <source>
        <dbReference type="EMBL" id="CAB5217849.1"/>
    </source>
</evidence>
<sequence>MKIIADLNEKQEATLKQIKVISYIAGMEASNKPSQIALALDWLQNIIDNTSKDEFLNLIKDGE</sequence>
<proteinExistence type="predicted"/>
<reference evidence="1" key="1">
    <citation type="submission" date="2020-05" db="EMBL/GenBank/DDBJ databases">
        <authorList>
            <person name="Chiriac C."/>
            <person name="Salcher M."/>
            <person name="Ghai R."/>
            <person name="Kavagutti S V."/>
        </authorList>
    </citation>
    <scope>NUCLEOTIDE SEQUENCE</scope>
</reference>
<protein>
    <submittedName>
        <fullName evidence="1">Uncharacterized protein</fullName>
    </submittedName>
</protein>
<name>A0A6J7WIK5_9CAUD</name>
<accession>A0A6J7WIK5</accession>
<organism evidence="1">
    <name type="scientific">uncultured Caudovirales phage</name>
    <dbReference type="NCBI Taxonomy" id="2100421"/>
    <lineage>
        <taxon>Viruses</taxon>
        <taxon>Duplodnaviria</taxon>
        <taxon>Heunggongvirae</taxon>
        <taxon>Uroviricota</taxon>
        <taxon>Caudoviricetes</taxon>
        <taxon>Peduoviridae</taxon>
        <taxon>Maltschvirus</taxon>
        <taxon>Maltschvirus maltsch</taxon>
    </lineage>
</organism>
<gene>
    <name evidence="1" type="ORF">UFOVP207_35</name>
</gene>